<keyword evidence="10" id="KW-0472">Membrane</keyword>
<keyword evidence="6 8" id="KW-0408">Iron</keyword>
<dbReference type="SUPFAM" id="SSF48264">
    <property type="entry name" value="Cytochrome P450"/>
    <property type="match status" value="1"/>
</dbReference>
<dbReference type="InterPro" id="IPR001128">
    <property type="entry name" value="Cyt_P450"/>
</dbReference>
<evidence type="ECO:0000256" key="6">
    <source>
        <dbReference type="ARBA" id="ARBA00023004"/>
    </source>
</evidence>
<dbReference type="GO" id="GO:0004497">
    <property type="term" value="F:monooxygenase activity"/>
    <property type="evidence" value="ECO:0007669"/>
    <property type="project" value="UniProtKB-KW"/>
</dbReference>
<dbReference type="PANTHER" id="PTHR24305">
    <property type="entry name" value="CYTOCHROME P450"/>
    <property type="match status" value="1"/>
</dbReference>
<dbReference type="Pfam" id="PF00067">
    <property type="entry name" value="p450"/>
    <property type="match status" value="1"/>
</dbReference>
<dbReference type="Gene3D" id="1.10.630.10">
    <property type="entry name" value="Cytochrome P450"/>
    <property type="match status" value="1"/>
</dbReference>
<dbReference type="GO" id="GO:0020037">
    <property type="term" value="F:heme binding"/>
    <property type="evidence" value="ECO:0007669"/>
    <property type="project" value="InterPro"/>
</dbReference>
<dbReference type="InterPro" id="IPR017972">
    <property type="entry name" value="Cyt_P450_CS"/>
</dbReference>
<feature type="transmembrane region" description="Helical" evidence="10">
    <location>
        <begin position="30"/>
        <end position="47"/>
    </location>
</feature>
<keyword evidence="7 9" id="KW-0503">Monooxygenase</keyword>
<gene>
    <name evidence="11" type="ORF">SCHPADRAFT_935859</name>
</gene>
<evidence type="ECO:0000256" key="7">
    <source>
        <dbReference type="ARBA" id="ARBA00023033"/>
    </source>
</evidence>
<evidence type="ECO:0000256" key="9">
    <source>
        <dbReference type="RuleBase" id="RU000461"/>
    </source>
</evidence>
<dbReference type="PANTHER" id="PTHR24305:SF187">
    <property type="entry name" value="P450, PUTATIVE (EUROFUNG)-RELATED"/>
    <property type="match status" value="1"/>
</dbReference>
<dbReference type="OrthoDB" id="6692864at2759"/>
<keyword evidence="8 9" id="KW-0349">Heme</keyword>
<name>A0A0H2S3Z2_9AGAM</name>
<evidence type="ECO:0000256" key="2">
    <source>
        <dbReference type="ARBA" id="ARBA00005179"/>
    </source>
</evidence>
<keyword evidence="12" id="KW-1185">Reference proteome</keyword>
<reference evidence="11 12" key="1">
    <citation type="submission" date="2015-04" db="EMBL/GenBank/DDBJ databases">
        <title>Complete genome sequence of Schizopora paradoxa KUC8140, a cosmopolitan wood degrader in East Asia.</title>
        <authorList>
            <consortium name="DOE Joint Genome Institute"/>
            <person name="Min B."/>
            <person name="Park H."/>
            <person name="Jang Y."/>
            <person name="Kim J.-J."/>
            <person name="Kim K.H."/>
            <person name="Pangilinan J."/>
            <person name="Lipzen A."/>
            <person name="Riley R."/>
            <person name="Grigoriev I.V."/>
            <person name="Spatafora J.W."/>
            <person name="Choi I.-G."/>
        </authorList>
    </citation>
    <scope>NUCLEOTIDE SEQUENCE [LARGE SCALE GENOMIC DNA]</scope>
    <source>
        <strain evidence="11 12">KUC8140</strain>
    </source>
</reference>
<dbReference type="GO" id="GO:0016705">
    <property type="term" value="F:oxidoreductase activity, acting on paired donors, with incorporation or reduction of molecular oxygen"/>
    <property type="evidence" value="ECO:0007669"/>
    <property type="project" value="InterPro"/>
</dbReference>
<comment type="similarity">
    <text evidence="3 9">Belongs to the cytochrome P450 family.</text>
</comment>
<dbReference type="InterPro" id="IPR002401">
    <property type="entry name" value="Cyt_P450_E_grp-I"/>
</dbReference>
<proteinExistence type="inferred from homology"/>
<dbReference type="InterPro" id="IPR050121">
    <property type="entry name" value="Cytochrome_P450_monoxygenase"/>
</dbReference>
<evidence type="ECO:0000313" key="11">
    <source>
        <dbReference type="EMBL" id="KLO18812.1"/>
    </source>
</evidence>
<dbReference type="GO" id="GO:0005506">
    <property type="term" value="F:iron ion binding"/>
    <property type="evidence" value="ECO:0007669"/>
    <property type="project" value="InterPro"/>
</dbReference>
<evidence type="ECO:0000256" key="1">
    <source>
        <dbReference type="ARBA" id="ARBA00001971"/>
    </source>
</evidence>
<keyword evidence="4 8" id="KW-0479">Metal-binding</keyword>
<dbReference type="PRINTS" id="PR00463">
    <property type="entry name" value="EP450I"/>
</dbReference>
<keyword evidence="10" id="KW-0812">Transmembrane</keyword>
<protein>
    <submittedName>
        <fullName evidence="11">High nitrogen upregulated cytochrome P450 monooxygenase 1</fullName>
    </submittedName>
</protein>
<keyword evidence="10" id="KW-1133">Transmembrane helix</keyword>
<accession>A0A0H2S3Z2</accession>
<evidence type="ECO:0000256" key="10">
    <source>
        <dbReference type="SAM" id="Phobius"/>
    </source>
</evidence>
<organism evidence="11 12">
    <name type="scientific">Schizopora paradoxa</name>
    <dbReference type="NCBI Taxonomy" id="27342"/>
    <lineage>
        <taxon>Eukaryota</taxon>
        <taxon>Fungi</taxon>
        <taxon>Dikarya</taxon>
        <taxon>Basidiomycota</taxon>
        <taxon>Agaricomycotina</taxon>
        <taxon>Agaricomycetes</taxon>
        <taxon>Hymenochaetales</taxon>
        <taxon>Schizoporaceae</taxon>
        <taxon>Schizopora</taxon>
    </lineage>
</organism>
<dbReference type="InterPro" id="IPR036396">
    <property type="entry name" value="Cyt_P450_sf"/>
</dbReference>
<dbReference type="PRINTS" id="PR00385">
    <property type="entry name" value="P450"/>
</dbReference>
<evidence type="ECO:0000256" key="4">
    <source>
        <dbReference type="ARBA" id="ARBA00022723"/>
    </source>
</evidence>
<comment type="pathway">
    <text evidence="2">Secondary metabolite biosynthesis.</text>
</comment>
<evidence type="ECO:0000256" key="3">
    <source>
        <dbReference type="ARBA" id="ARBA00010617"/>
    </source>
</evidence>
<dbReference type="EMBL" id="KQ085891">
    <property type="protein sequence ID" value="KLO18812.1"/>
    <property type="molecule type" value="Genomic_DNA"/>
</dbReference>
<comment type="cofactor">
    <cofactor evidence="1 8">
        <name>heme</name>
        <dbReference type="ChEBI" id="CHEBI:30413"/>
    </cofactor>
</comment>
<evidence type="ECO:0000256" key="5">
    <source>
        <dbReference type="ARBA" id="ARBA00023002"/>
    </source>
</evidence>
<evidence type="ECO:0000313" key="12">
    <source>
        <dbReference type="Proteomes" id="UP000053477"/>
    </source>
</evidence>
<keyword evidence="5 9" id="KW-0560">Oxidoreductase</keyword>
<feature type="transmembrane region" description="Helical" evidence="10">
    <location>
        <begin position="54"/>
        <end position="74"/>
    </location>
</feature>
<sequence>MHLLFFAIASHLLIFKQFTALDFDLATTLLIGLPTAFLVGESSLDLFSLQTSTIIKCYVLFYAFLGLSIILYRLSPFHRLYHFPGPLICRVSKLWIVYIAYKGQYYKYLKELHGKYGDFVRVGPEEISIGTADGVIDVLGAGGLPKGRFNDPARTTNGPNPLNVLTGEEHAKRRRLWNRGMSTESLAEYAGLISRRAEQLVNVIPCDQGPVNIMDWINYFSFDFMGDMAFGGGYELMKAGYDKDELIKTLDKNMVTAVMVSNIPWARKMLGRLPYLNERIYKQRAYGKRIAAARFDCDSDKKDLWYHLMDKAGLEKEKPSKESVVSDGMLAINAGADTTARVVTFLIFLLLDNPTWLHRVRAEVDAAFPTGENTLDLSKYGSLTYLEACINETLRLYPPVPSNGSRRVPNGSGGRLIAGRFLPEGTEVFISSYVLHRSSRNFAPYSETFWPDRWLSSVLNAPELCEPPEGKVHNTIAFIPFSYGPHNCAGRNLARLEIKMLMSLILSRFELSLAENFDKDAWLASFRDYFVLRPTKPLYVILKRRDPKC</sequence>
<dbReference type="AlphaFoldDB" id="A0A0H2S3Z2"/>
<feature type="binding site" description="axial binding residue" evidence="8">
    <location>
        <position position="488"/>
    </location>
    <ligand>
        <name>heme</name>
        <dbReference type="ChEBI" id="CHEBI:30413"/>
    </ligand>
    <ligandPart>
        <name>Fe</name>
        <dbReference type="ChEBI" id="CHEBI:18248"/>
    </ligandPart>
</feature>
<dbReference type="PROSITE" id="PS00086">
    <property type="entry name" value="CYTOCHROME_P450"/>
    <property type="match status" value="1"/>
</dbReference>
<evidence type="ECO:0000256" key="8">
    <source>
        <dbReference type="PIRSR" id="PIRSR602401-1"/>
    </source>
</evidence>
<dbReference type="CDD" id="cd11061">
    <property type="entry name" value="CYP67-like"/>
    <property type="match status" value="1"/>
</dbReference>
<dbReference type="InParanoid" id="A0A0H2S3Z2"/>
<dbReference type="Proteomes" id="UP000053477">
    <property type="component" value="Unassembled WGS sequence"/>
</dbReference>
<dbReference type="STRING" id="27342.A0A0H2S3Z2"/>